<evidence type="ECO:0000313" key="3">
    <source>
        <dbReference type="Proteomes" id="UP001066276"/>
    </source>
</evidence>
<name>A0AAV7NK44_PLEWA</name>
<organism evidence="2 3">
    <name type="scientific">Pleurodeles waltl</name>
    <name type="common">Iberian ribbed newt</name>
    <dbReference type="NCBI Taxonomy" id="8319"/>
    <lineage>
        <taxon>Eukaryota</taxon>
        <taxon>Metazoa</taxon>
        <taxon>Chordata</taxon>
        <taxon>Craniata</taxon>
        <taxon>Vertebrata</taxon>
        <taxon>Euteleostomi</taxon>
        <taxon>Amphibia</taxon>
        <taxon>Batrachia</taxon>
        <taxon>Caudata</taxon>
        <taxon>Salamandroidea</taxon>
        <taxon>Salamandridae</taxon>
        <taxon>Pleurodelinae</taxon>
        <taxon>Pleurodeles</taxon>
    </lineage>
</organism>
<gene>
    <name evidence="2" type="ORF">NDU88_004624</name>
</gene>
<dbReference type="EMBL" id="JANPWB010000012">
    <property type="protein sequence ID" value="KAJ1116412.1"/>
    <property type="molecule type" value="Genomic_DNA"/>
</dbReference>
<reference evidence="2" key="1">
    <citation type="journal article" date="2022" name="bioRxiv">
        <title>Sequencing and chromosome-scale assembly of the giantPleurodeles waltlgenome.</title>
        <authorList>
            <person name="Brown T."/>
            <person name="Elewa A."/>
            <person name="Iarovenko S."/>
            <person name="Subramanian E."/>
            <person name="Araus A.J."/>
            <person name="Petzold A."/>
            <person name="Susuki M."/>
            <person name="Suzuki K.-i.T."/>
            <person name="Hayashi T."/>
            <person name="Toyoda A."/>
            <person name="Oliveira C."/>
            <person name="Osipova E."/>
            <person name="Leigh N.D."/>
            <person name="Simon A."/>
            <person name="Yun M.H."/>
        </authorList>
    </citation>
    <scope>NUCLEOTIDE SEQUENCE</scope>
    <source>
        <strain evidence="2">20211129_DDA</strain>
        <tissue evidence="2">Liver</tissue>
    </source>
</reference>
<dbReference type="AlphaFoldDB" id="A0AAV7NK44"/>
<dbReference type="Proteomes" id="UP001066276">
    <property type="component" value="Chromosome 8"/>
</dbReference>
<comment type="caution">
    <text evidence="2">The sequence shown here is derived from an EMBL/GenBank/DDBJ whole genome shotgun (WGS) entry which is preliminary data.</text>
</comment>
<accession>A0AAV7NK44</accession>
<feature type="transmembrane region" description="Helical" evidence="1">
    <location>
        <begin position="41"/>
        <end position="58"/>
    </location>
</feature>
<protein>
    <submittedName>
        <fullName evidence="2">Uncharacterized protein</fullName>
    </submittedName>
</protein>
<keyword evidence="1" id="KW-1133">Transmembrane helix</keyword>
<keyword evidence="1" id="KW-0472">Membrane</keyword>
<keyword evidence="3" id="KW-1185">Reference proteome</keyword>
<sequence>MCLDDAGEILIVLCTSVLKMHDVRQILTTRNVEKPWAQKRLSVAVISAPFLFVLHFVAKHVRALFRYGTVRCLDTARAAPCKCQWSRVNVSKYAEALLRNNKRCLMRLFIQY</sequence>
<proteinExistence type="predicted"/>
<evidence type="ECO:0000313" key="2">
    <source>
        <dbReference type="EMBL" id="KAJ1116412.1"/>
    </source>
</evidence>
<evidence type="ECO:0000256" key="1">
    <source>
        <dbReference type="SAM" id="Phobius"/>
    </source>
</evidence>
<keyword evidence="1" id="KW-0812">Transmembrane</keyword>